<dbReference type="InterPro" id="IPR000210">
    <property type="entry name" value="BTB/POZ_dom"/>
</dbReference>
<dbReference type="EMBL" id="ML992509">
    <property type="protein sequence ID" value="KAF2221988.1"/>
    <property type="molecule type" value="Genomic_DNA"/>
</dbReference>
<accession>A0A6A6G8U3</accession>
<reference evidence="3" key="1">
    <citation type="journal article" date="2020" name="Stud. Mycol.">
        <title>101 Dothideomycetes genomes: A test case for predicting lifestyles and emergence of pathogens.</title>
        <authorList>
            <person name="Haridas S."/>
            <person name="Albert R."/>
            <person name="Binder M."/>
            <person name="Bloem J."/>
            <person name="LaButti K."/>
            <person name="Salamov A."/>
            <person name="Andreopoulos B."/>
            <person name="Baker S."/>
            <person name="Barry K."/>
            <person name="Bills G."/>
            <person name="Bluhm B."/>
            <person name="Cannon C."/>
            <person name="Castanera R."/>
            <person name="Culley D."/>
            <person name="Daum C."/>
            <person name="Ezra D."/>
            <person name="Gonzalez J."/>
            <person name="Henrissat B."/>
            <person name="Kuo A."/>
            <person name="Liang C."/>
            <person name="Lipzen A."/>
            <person name="Lutzoni F."/>
            <person name="Magnuson J."/>
            <person name="Mondo S."/>
            <person name="Nolan M."/>
            <person name="Ohm R."/>
            <person name="Pangilinan J."/>
            <person name="Park H.-J."/>
            <person name="Ramirez L."/>
            <person name="Alfaro M."/>
            <person name="Sun H."/>
            <person name="Tritt A."/>
            <person name="Yoshinaga Y."/>
            <person name="Zwiers L.-H."/>
            <person name="Turgeon B."/>
            <person name="Goodwin S."/>
            <person name="Spatafora J."/>
            <person name="Crous P."/>
            <person name="Grigoriev I."/>
        </authorList>
    </citation>
    <scope>NUCLEOTIDE SEQUENCE [LARGE SCALE GENOMIC DNA]</scope>
    <source>
        <strain evidence="3">CECT 20119</strain>
    </source>
</reference>
<dbReference type="InterPro" id="IPR011333">
    <property type="entry name" value="SKP1/BTB/POZ_sf"/>
</dbReference>
<proteinExistence type="predicted"/>
<dbReference type="Gene3D" id="3.30.710.10">
    <property type="entry name" value="Potassium Channel Kv1.1, Chain A"/>
    <property type="match status" value="1"/>
</dbReference>
<dbReference type="SUPFAM" id="SSF54695">
    <property type="entry name" value="POZ domain"/>
    <property type="match status" value="1"/>
</dbReference>
<dbReference type="OrthoDB" id="6359816at2759"/>
<sequence length="303" mass="33719">MTPESSSRPAAFETSTFTFESANPVARFALNILHWNDPSGSSCVQRITSLRDVANHVSLLDSGAHSDCQIKAKSGRVFKLHLVIITRACPYFEKVSCGGFQEAEEKILDWSQHDELVIEATLKFIYGNDASNMFPHPEMADLGNHVRLYGFADSIQYIVLKQAVVKHLRRTSQTKMTAATLKSLLESVNQVDPHSQDLLDVATEWVETNLAVIKKLPEDEKSKYAQETPLLALLLLRAESGPISEEHLYTCQSDDCGKSFRIKDRDDVLYCPACGKGPSPIFSFAQTPEKRTIPSRQRATGST</sequence>
<dbReference type="PANTHER" id="PTHR47843:SF5">
    <property type="entry name" value="BTB_POZ DOMAIN PROTEIN"/>
    <property type="match status" value="1"/>
</dbReference>
<dbReference type="PROSITE" id="PS50097">
    <property type="entry name" value="BTB"/>
    <property type="match status" value="1"/>
</dbReference>
<dbReference type="PANTHER" id="PTHR47843">
    <property type="entry name" value="BTB DOMAIN-CONTAINING PROTEIN-RELATED"/>
    <property type="match status" value="1"/>
</dbReference>
<feature type="domain" description="BTB" evidence="1">
    <location>
        <begin position="66"/>
        <end position="126"/>
    </location>
</feature>
<protein>
    <recommendedName>
        <fullName evidence="1">BTB domain-containing protein</fullName>
    </recommendedName>
</protein>
<evidence type="ECO:0000313" key="3">
    <source>
        <dbReference type="Proteomes" id="UP000799538"/>
    </source>
</evidence>
<evidence type="ECO:0000313" key="2">
    <source>
        <dbReference type="EMBL" id="KAF2221988.1"/>
    </source>
</evidence>
<organism evidence="2 3">
    <name type="scientific">Elsinoe ampelina</name>
    <dbReference type="NCBI Taxonomy" id="302913"/>
    <lineage>
        <taxon>Eukaryota</taxon>
        <taxon>Fungi</taxon>
        <taxon>Dikarya</taxon>
        <taxon>Ascomycota</taxon>
        <taxon>Pezizomycotina</taxon>
        <taxon>Dothideomycetes</taxon>
        <taxon>Dothideomycetidae</taxon>
        <taxon>Myriangiales</taxon>
        <taxon>Elsinoaceae</taxon>
        <taxon>Elsinoe</taxon>
    </lineage>
</organism>
<gene>
    <name evidence="2" type="ORF">BDZ85DRAFT_135617</name>
</gene>
<dbReference type="CDD" id="cd18186">
    <property type="entry name" value="BTB_POZ_ZBTB_KLHL-like"/>
    <property type="match status" value="1"/>
</dbReference>
<dbReference type="Proteomes" id="UP000799538">
    <property type="component" value="Unassembled WGS sequence"/>
</dbReference>
<evidence type="ECO:0000259" key="1">
    <source>
        <dbReference type="PROSITE" id="PS50097"/>
    </source>
</evidence>
<dbReference type="AlphaFoldDB" id="A0A6A6G8U3"/>
<keyword evidence="3" id="KW-1185">Reference proteome</keyword>
<dbReference type="Pfam" id="PF00651">
    <property type="entry name" value="BTB"/>
    <property type="match status" value="1"/>
</dbReference>
<name>A0A6A6G8U3_9PEZI</name>